<name>A0A2L1KKF3_ECOLX</name>
<organism evidence="1">
    <name type="scientific">Escherichia coli</name>
    <dbReference type="NCBI Taxonomy" id="562"/>
    <lineage>
        <taxon>Bacteria</taxon>
        <taxon>Pseudomonadati</taxon>
        <taxon>Pseudomonadota</taxon>
        <taxon>Gammaproteobacteria</taxon>
        <taxon>Enterobacterales</taxon>
        <taxon>Enterobacteriaceae</taxon>
        <taxon>Escherichia</taxon>
    </lineage>
</organism>
<accession>A0A2L1KKF3</accession>
<dbReference type="AlphaFoldDB" id="A0A2L1KKF3"/>
<reference evidence="1" key="1">
    <citation type="journal article" date="2019" name="Front. Microbiol.">
        <title>Replicon-Based Typing of IncI-Complex Plasmids, and Comparative Genomics Analysis of IncIgamma/K1 Plasmids.</title>
        <authorList>
            <person name="Zhang D."/>
            <person name="Zhao Y."/>
            <person name="Feng J."/>
            <person name="Hu L."/>
            <person name="Jiang X."/>
            <person name="Zhan Z."/>
            <person name="Yang H."/>
            <person name="Yang W."/>
            <person name="Gao B."/>
            <person name="Wang J."/>
            <person name="Li J."/>
            <person name="Yin Z."/>
            <person name="Zhou D."/>
        </authorList>
    </citation>
    <scope>NUCLEOTIDE SEQUENCE</scope>
    <source>
        <strain evidence="1">140611011</strain>
        <plasmid evidence="1">p11011-CTXM</plasmid>
    </source>
</reference>
<evidence type="ECO:0000313" key="1">
    <source>
        <dbReference type="EMBL" id="AVE22955.1"/>
    </source>
</evidence>
<sequence>MVMWLLIISLEMMTSWENHPCDRSRVVLRVIITLRDY</sequence>
<dbReference type="EMBL" id="MF344575">
    <property type="protein sequence ID" value="AVE22955.1"/>
    <property type="molecule type" value="Genomic_DNA"/>
</dbReference>
<proteinExistence type="predicted"/>
<protein>
    <submittedName>
        <fullName evidence="1">Uncharacterized protein</fullName>
    </submittedName>
</protein>
<keyword evidence="1" id="KW-0614">Plasmid</keyword>
<geneLocation type="plasmid" evidence="1">
    <name>p11011-CTXM</name>
</geneLocation>